<dbReference type="RefSeq" id="WP_144994995.1">
    <property type="nucleotide sequence ID" value="NZ_VNJK01000007.1"/>
</dbReference>
<organism evidence="1 2">
    <name type="scientific">Paenibacillus agilis</name>
    <dbReference type="NCBI Taxonomy" id="3020863"/>
    <lineage>
        <taxon>Bacteria</taxon>
        <taxon>Bacillati</taxon>
        <taxon>Bacillota</taxon>
        <taxon>Bacilli</taxon>
        <taxon>Bacillales</taxon>
        <taxon>Paenibacillaceae</taxon>
        <taxon>Paenibacillus</taxon>
    </lineage>
</organism>
<dbReference type="SUPFAM" id="SSF140500">
    <property type="entry name" value="BAS1536-like"/>
    <property type="match status" value="1"/>
</dbReference>
<comment type="caution">
    <text evidence="1">The sequence shown here is derived from an EMBL/GenBank/DDBJ whole genome shotgun (WGS) entry which is preliminary data.</text>
</comment>
<evidence type="ECO:0000313" key="2">
    <source>
        <dbReference type="Proteomes" id="UP000318102"/>
    </source>
</evidence>
<protein>
    <submittedName>
        <fullName evidence="1">Aspartyl-phosphate phosphatase Spo0E family protein</fullName>
    </submittedName>
</protein>
<dbReference type="Pfam" id="PF09388">
    <property type="entry name" value="SpoOE-like"/>
    <property type="match status" value="1"/>
</dbReference>
<name>A0A559IDK3_9BACL</name>
<evidence type="ECO:0000313" key="1">
    <source>
        <dbReference type="EMBL" id="TVX85533.1"/>
    </source>
</evidence>
<dbReference type="InterPro" id="IPR018540">
    <property type="entry name" value="Spo0E-like"/>
</dbReference>
<sequence>MINEIEHLRKQMHDAFETGLSLTDVRMIHISQNLDKLLTKFHTTHKNESKSFHLKSINGRENVIMLGGDASQNELK</sequence>
<keyword evidence="2" id="KW-1185">Reference proteome</keyword>
<dbReference type="GO" id="GO:0046983">
    <property type="term" value="F:protein dimerization activity"/>
    <property type="evidence" value="ECO:0007669"/>
    <property type="project" value="InterPro"/>
</dbReference>
<gene>
    <name evidence="1" type="ORF">FPZ44_24560</name>
</gene>
<dbReference type="Gene3D" id="4.10.280.10">
    <property type="entry name" value="Helix-loop-helix DNA-binding domain"/>
    <property type="match status" value="1"/>
</dbReference>
<dbReference type="InterPro" id="IPR037208">
    <property type="entry name" value="Spo0E-like_sf"/>
</dbReference>
<dbReference type="OrthoDB" id="2972613at2"/>
<reference evidence="1 2" key="1">
    <citation type="submission" date="2019-07" db="EMBL/GenBank/DDBJ databases">
        <authorList>
            <person name="Kim J."/>
        </authorList>
    </citation>
    <scope>NUCLEOTIDE SEQUENCE [LARGE SCALE GENOMIC DNA]</scope>
    <source>
        <strain evidence="1 2">N4</strain>
    </source>
</reference>
<dbReference type="GO" id="GO:0043937">
    <property type="term" value="P:regulation of sporulation"/>
    <property type="evidence" value="ECO:0007669"/>
    <property type="project" value="InterPro"/>
</dbReference>
<dbReference type="EMBL" id="VNJK01000007">
    <property type="protein sequence ID" value="TVX85533.1"/>
    <property type="molecule type" value="Genomic_DNA"/>
</dbReference>
<accession>A0A559IDK3</accession>
<dbReference type="InterPro" id="IPR036638">
    <property type="entry name" value="HLH_DNA-bd_sf"/>
</dbReference>
<dbReference type="AlphaFoldDB" id="A0A559IDK3"/>
<dbReference type="Proteomes" id="UP000318102">
    <property type="component" value="Unassembled WGS sequence"/>
</dbReference>
<proteinExistence type="predicted"/>